<reference evidence="13" key="1">
    <citation type="submission" date="2020-08" db="EMBL/GenBank/DDBJ databases">
        <title>Genome public.</title>
        <authorList>
            <person name="Liu C."/>
            <person name="Sun Q."/>
        </authorList>
    </citation>
    <scope>NUCLEOTIDE SEQUENCE</scope>
    <source>
        <strain evidence="13">NSJ-28</strain>
    </source>
</reference>
<dbReference type="Gene3D" id="1.10.10.60">
    <property type="entry name" value="Homeodomain-like"/>
    <property type="match status" value="2"/>
</dbReference>
<keyword evidence="8" id="KW-0804">Transcription</keyword>
<comment type="function">
    <text evidence="9">May play the central regulatory role in sporulation. It may be an element of the effector pathway responsible for the activation of sporulation genes in response to nutritional stress. Spo0A may act in concert with spo0H (a sigma factor) to control the expression of some genes that are critical to the sporulation process.</text>
</comment>
<dbReference type="GO" id="GO:0003700">
    <property type="term" value="F:DNA-binding transcription factor activity"/>
    <property type="evidence" value="ECO:0007669"/>
    <property type="project" value="InterPro"/>
</dbReference>
<dbReference type="SMART" id="SM00342">
    <property type="entry name" value="HTH_ARAC"/>
    <property type="match status" value="1"/>
</dbReference>
<gene>
    <name evidence="13" type="ORF">H8S45_14965</name>
</gene>
<dbReference type="InterPro" id="IPR051552">
    <property type="entry name" value="HptR"/>
</dbReference>
<evidence type="ECO:0000256" key="4">
    <source>
        <dbReference type="ARBA" id="ARBA00022553"/>
    </source>
</evidence>
<dbReference type="PANTHER" id="PTHR42713">
    <property type="entry name" value="HISTIDINE KINASE-RELATED"/>
    <property type="match status" value="1"/>
</dbReference>
<dbReference type="Pfam" id="PF00072">
    <property type="entry name" value="Response_reg"/>
    <property type="match status" value="1"/>
</dbReference>
<feature type="domain" description="HTH araC/xylS-type" evidence="11">
    <location>
        <begin position="429"/>
        <end position="528"/>
    </location>
</feature>
<dbReference type="InterPro" id="IPR018060">
    <property type="entry name" value="HTH_AraC"/>
</dbReference>
<evidence type="ECO:0000256" key="7">
    <source>
        <dbReference type="ARBA" id="ARBA00023125"/>
    </source>
</evidence>
<dbReference type="Gene3D" id="3.40.50.2300">
    <property type="match status" value="1"/>
</dbReference>
<dbReference type="InterPro" id="IPR020449">
    <property type="entry name" value="Tscrpt_reg_AraC-type_HTH"/>
</dbReference>
<keyword evidence="3" id="KW-0963">Cytoplasm</keyword>
<keyword evidence="7" id="KW-0238">DNA-binding</keyword>
<dbReference type="PROSITE" id="PS01124">
    <property type="entry name" value="HTH_ARAC_FAMILY_2"/>
    <property type="match status" value="1"/>
</dbReference>
<dbReference type="InterPro" id="IPR001789">
    <property type="entry name" value="Sig_transdc_resp-reg_receiver"/>
</dbReference>
<dbReference type="EMBL" id="JACOPL010000027">
    <property type="protein sequence ID" value="MBC5726749.1"/>
    <property type="molecule type" value="Genomic_DNA"/>
</dbReference>
<evidence type="ECO:0000313" key="13">
    <source>
        <dbReference type="EMBL" id="MBC5726749.1"/>
    </source>
</evidence>
<dbReference type="AlphaFoldDB" id="A0A923RX89"/>
<dbReference type="GO" id="GO:0005737">
    <property type="term" value="C:cytoplasm"/>
    <property type="evidence" value="ECO:0007669"/>
    <property type="project" value="UniProtKB-SubCell"/>
</dbReference>
<keyword evidence="5" id="KW-0902">Two-component regulatory system</keyword>
<evidence type="ECO:0000259" key="11">
    <source>
        <dbReference type="PROSITE" id="PS01124"/>
    </source>
</evidence>
<keyword evidence="4 10" id="KW-0597">Phosphoprotein</keyword>
<evidence type="ECO:0000256" key="6">
    <source>
        <dbReference type="ARBA" id="ARBA00023015"/>
    </source>
</evidence>
<evidence type="ECO:0000256" key="10">
    <source>
        <dbReference type="PROSITE-ProRule" id="PRU00169"/>
    </source>
</evidence>
<name>A0A923RX89_9FIRM</name>
<dbReference type="InterPro" id="IPR009057">
    <property type="entry name" value="Homeodomain-like_sf"/>
</dbReference>
<evidence type="ECO:0000313" key="14">
    <source>
        <dbReference type="Proteomes" id="UP000606499"/>
    </source>
</evidence>
<dbReference type="RefSeq" id="WP_186950440.1">
    <property type="nucleotide sequence ID" value="NZ_JACOPL010000027.1"/>
</dbReference>
<evidence type="ECO:0000256" key="3">
    <source>
        <dbReference type="ARBA" id="ARBA00022490"/>
    </source>
</evidence>
<evidence type="ECO:0000256" key="2">
    <source>
        <dbReference type="ARBA" id="ARBA00018672"/>
    </source>
</evidence>
<feature type="domain" description="Response regulatory" evidence="12">
    <location>
        <begin position="3"/>
        <end position="120"/>
    </location>
</feature>
<protein>
    <recommendedName>
        <fullName evidence="2">Stage 0 sporulation protein A homolog</fullName>
    </recommendedName>
</protein>
<dbReference type="SMART" id="SM00448">
    <property type="entry name" value="REC"/>
    <property type="match status" value="1"/>
</dbReference>
<evidence type="ECO:0000256" key="1">
    <source>
        <dbReference type="ARBA" id="ARBA00004496"/>
    </source>
</evidence>
<dbReference type="SUPFAM" id="SSF46689">
    <property type="entry name" value="Homeodomain-like"/>
    <property type="match status" value="2"/>
</dbReference>
<dbReference type="GO" id="GO:0000160">
    <property type="term" value="P:phosphorelay signal transduction system"/>
    <property type="evidence" value="ECO:0007669"/>
    <property type="project" value="UniProtKB-KW"/>
</dbReference>
<dbReference type="PANTHER" id="PTHR42713:SF3">
    <property type="entry name" value="TRANSCRIPTIONAL REGULATORY PROTEIN HPTR"/>
    <property type="match status" value="1"/>
</dbReference>
<dbReference type="Pfam" id="PF12833">
    <property type="entry name" value="HTH_18"/>
    <property type="match status" value="1"/>
</dbReference>
<keyword evidence="14" id="KW-1185">Reference proteome</keyword>
<comment type="subcellular location">
    <subcellularLocation>
        <location evidence="1">Cytoplasm</location>
    </subcellularLocation>
</comment>
<keyword evidence="6" id="KW-0805">Transcription regulation</keyword>
<dbReference type="PROSITE" id="PS50110">
    <property type="entry name" value="RESPONSE_REGULATORY"/>
    <property type="match status" value="1"/>
</dbReference>
<comment type="caution">
    <text evidence="13">The sequence shown here is derived from an EMBL/GenBank/DDBJ whole genome shotgun (WGS) entry which is preliminary data.</text>
</comment>
<feature type="modified residue" description="4-aspartylphosphate" evidence="10">
    <location>
        <position position="55"/>
    </location>
</feature>
<evidence type="ECO:0000256" key="5">
    <source>
        <dbReference type="ARBA" id="ARBA00023012"/>
    </source>
</evidence>
<organism evidence="13 14">
    <name type="scientific">Agathobaculum faecis</name>
    <dbReference type="NCBI Taxonomy" id="2763013"/>
    <lineage>
        <taxon>Bacteria</taxon>
        <taxon>Bacillati</taxon>
        <taxon>Bacillota</taxon>
        <taxon>Clostridia</taxon>
        <taxon>Eubacteriales</taxon>
        <taxon>Butyricicoccaceae</taxon>
        <taxon>Agathobaculum</taxon>
    </lineage>
</organism>
<accession>A0A923RX89</accession>
<dbReference type="GO" id="GO:0043565">
    <property type="term" value="F:sequence-specific DNA binding"/>
    <property type="evidence" value="ECO:0007669"/>
    <property type="project" value="InterPro"/>
</dbReference>
<dbReference type="SUPFAM" id="SSF52172">
    <property type="entry name" value="CheY-like"/>
    <property type="match status" value="1"/>
</dbReference>
<evidence type="ECO:0000259" key="12">
    <source>
        <dbReference type="PROSITE" id="PS50110"/>
    </source>
</evidence>
<evidence type="ECO:0000256" key="9">
    <source>
        <dbReference type="ARBA" id="ARBA00024867"/>
    </source>
</evidence>
<dbReference type="PRINTS" id="PR00032">
    <property type="entry name" value="HTHARAC"/>
</dbReference>
<sequence>MYPVLLADDEEIIREGIRRAVPWESLGLALEVVVEDGQKALSCAAENQFEIVITDIRMPCMDGLEMIRVLRRHNPDCRIVILTGHEEFEYARTALQLGVSEYLLKPVDISELCSVLTKLVQELDQIHGRNNEVKRLHLQAAADSMWQCQHALRRFLAGKINVRQLREHVPAEWNTANCCAGILIQIDNFDWLIRDKDEESFFRLTSELEEILISQSEKNMCIVEKENGLYFVLFLGNQIEGLEFNMRSYVYRLRAAVTQVSYTTISSSIICGGIQNSKAVYEETLKFVDRVFLMGNGRDTQVEEIEPKPFNSPLPHEFDMKTIVHTLTSFNKEKIHACLIDITKNIRQNTHNSYLYTSMIVGFIYSEMLSILTEIHCPVQSILPEPMKEYSHLMTRQSLDGMMDALTYIIDQVCDFVEKNVAGGQDAVKRAKLYIREHYADAKISLDIVALAVGISPTYLSALFKQELAQSFVSYLTETRLNRAKQLLRESKYRSYEIGYMCGYENPTYFSTIFKRHIGCSPSEYRKRMQESGCDILRLAH</sequence>
<proteinExistence type="predicted"/>
<dbReference type="InterPro" id="IPR011006">
    <property type="entry name" value="CheY-like_superfamily"/>
</dbReference>
<dbReference type="Proteomes" id="UP000606499">
    <property type="component" value="Unassembled WGS sequence"/>
</dbReference>
<evidence type="ECO:0000256" key="8">
    <source>
        <dbReference type="ARBA" id="ARBA00023163"/>
    </source>
</evidence>
<dbReference type="CDD" id="cd17536">
    <property type="entry name" value="REC_YesN-like"/>
    <property type="match status" value="1"/>
</dbReference>